<organism evidence="2 3">
    <name type="scientific">Pieris macdunnoughi</name>
    <dbReference type="NCBI Taxonomy" id="345717"/>
    <lineage>
        <taxon>Eukaryota</taxon>
        <taxon>Metazoa</taxon>
        <taxon>Ecdysozoa</taxon>
        <taxon>Arthropoda</taxon>
        <taxon>Hexapoda</taxon>
        <taxon>Insecta</taxon>
        <taxon>Pterygota</taxon>
        <taxon>Neoptera</taxon>
        <taxon>Endopterygota</taxon>
        <taxon>Lepidoptera</taxon>
        <taxon>Glossata</taxon>
        <taxon>Ditrysia</taxon>
        <taxon>Papilionoidea</taxon>
        <taxon>Pieridae</taxon>
        <taxon>Pierinae</taxon>
        <taxon>Pieris</taxon>
    </lineage>
</organism>
<name>A0A821TXH8_9NEOP</name>
<comment type="caution">
    <text evidence="2">The sequence shown here is derived from an EMBL/GenBank/DDBJ whole genome shotgun (WGS) entry which is preliminary data.</text>
</comment>
<feature type="compositionally biased region" description="Pro residues" evidence="1">
    <location>
        <begin position="34"/>
        <end position="66"/>
    </location>
</feature>
<evidence type="ECO:0000256" key="1">
    <source>
        <dbReference type="SAM" id="MobiDB-lite"/>
    </source>
</evidence>
<dbReference type="Proteomes" id="UP000663880">
    <property type="component" value="Unassembled WGS sequence"/>
</dbReference>
<gene>
    <name evidence="2" type="ORF">PMACD_LOCUS9556</name>
</gene>
<feature type="compositionally biased region" description="Pro residues" evidence="1">
    <location>
        <begin position="108"/>
        <end position="128"/>
    </location>
</feature>
<accession>A0A821TXH8</accession>
<reference evidence="2" key="1">
    <citation type="submission" date="2021-02" db="EMBL/GenBank/DDBJ databases">
        <authorList>
            <person name="Steward A R."/>
        </authorList>
    </citation>
    <scope>NUCLEOTIDE SEQUENCE</scope>
</reference>
<keyword evidence="3" id="KW-1185">Reference proteome</keyword>
<dbReference type="OrthoDB" id="7490226at2759"/>
<evidence type="ECO:0000313" key="2">
    <source>
        <dbReference type="EMBL" id="CAF4880465.1"/>
    </source>
</evidence>
<dbReference type="AlphaFoldDB" id="A0A821TXH8"/>
<proteinExistence type="predicted"/>
<sequence length="212" mass="22684">MLILLVKRGFYTLVKGPPRGYGGPPYGAGAPGGPQQPPGAYGPPGSYPPRYPPGPPGAPNSRPPFSPHQGYERGGSPQPTHPQGAPSPGSAQSAPGGLSPNHESHPSHMPPGSQPHQGYPPPPRPGQPSTPNAHDQDSRKFLVSLRWGSDSGYLFTQRQLNDGSKENITRPRDERGALRMSLQCYSLVSQTQLHPKDALKCLKYFSTSLIFD</sequence>
<feature type="compositionally biased region" description="Gly residues" evidence="1">
    <location>
        <begin position="19"/>
        <end position="32"/>
    </location>
</feature>
<protein>
    <submittedName>
        <fullName evidence="2">Uncharacterized protein</fullName>
    </submittedName>
</protein>
<dbReference type="EMBL" id="CAJOBZ010000027">
    <property type="protein sequence ID" value="CAF4880465.1"/>
    <property type="molecule type" value="Genomic_DNA"/>
</dbReference>
<evidence type="ECO:0000313" key="3">
    <source>
        <dbReference type="Proteomes" id="UP000663880"/>
    </source>
</evidence>
<feature type="region of interest" description="Disordered" evidence="1">
    <location>
        <begin position="17"/>
        <end position="136"/>
    </location>
</feature>